<dbReference type="InParanoid" id="A0A061GEC0"/>
<evidence type="ECO:0000313" key="1">
    <source>
        <dbReference type="EMBL" id="EOY28190.1"/>
    </source>
</evidence>
<sequence>MFFDWETFFRCWYQRGKHIDCFQMTTFEMIKERLRNDKFDPNRRKPCSILMALFSQESRTTSYLSSGL</sequence>
<dbReference type="Proteomes" id="UP000026915">
    <property type="component" value="Chromosome 6"/>
</dbReference>
<keyword evidence="2" id="KW-1185">Reference proteome</keyword>
<organism evidence="1 2">
    <name type="scientific">Theobroma cacao</name>
    <name type="common">Cacao</name>
    <name type="synonym">Cocoa</name>
    <dbReference type="NCBI Taxonomy" id="3641"/>
    <lineage>
        <taxon>Eukaryota</taxon>
        <taxon>Viridiplantae</taxon>
        <taxon>Streptophyta</taxon>
        <taxon>Embryophyta</taxon>
        <taxon>Tracheophyta</taxon>
        <taxon>Spermatophyta</taxon>
        <taxon>Magnoliopsida</taxon>
        <taxon>eudicotyledons</taxon>
        <taxon>Gunneridae</taxon>
        <taxon>Pentapetalae</taxon>
        <taxon>rosids</taxon>
        <taxon>malvids</taxon>
        <taxon>Malvales</taxon>
        <taxon>Malvaceae</taxon>
        <taxon>Byttnerioideae</taxon>
        <taxon>Theobroma</taxon>
    </lineage>
</organism>
<proteinExistence type="predicted"/>
<name>A0A061GEC0_THECC</name>
<accession>A0A061GEC0</accession>
<gene>
    <name evidence="1" type="ORF">TCM_029827</name>
</gene>
<dbReference type="AlphaFoldDB" id="A0A061GEC0"/>
<dbReference type="HOGENOM" id="CLU_2799145_0_0_1"/>
<dbReference type="Gramene" id="EOY28190">
    <property type="protein sequence ID" value="EOY28190"/>
    <property type="gene ID" value="TCM_029827"/>
</dbReference>
<reference evidence="1 2" key="1">
    <citation type="journal article" date="2013" name="Genome Biol.">
        <title>The genome sequence of the most widely cultivated cacao type and its use to identify candidate genes regulating pod color.</title>
        <authorList>
            <person name="Motamayor J.C."/>
            <person name="Mockaitis K."/>
            <person name="Schmutz J."/>
            <person name="Haiminen N."/>
            <person name="Iii D.L."/>
            <person name="Cornejo O."/>
            <person name="Findley S.D."/>
            <person name="Zheng P."/>
            <person name="Utro F."/>
            <person name="Royaert S."/>
            <person name="Saski C."/>
            <person name="Jenkins J."/>
            <person name="Podicheti R."/>
            <person name="Zhao M."/>
            <person name="Scheffler B.E."/>
            <person name="Stack J.C."/>
            <person name="Feltus F.A."/>
            <person name="Mustiga G.M."/>
            <person name="Amores F."/>
            <person name="Phillips W."/>
            <person name="Marelli J.P."/>
            <person name="May G.D."/>
            <person name="Shapiro H."/>
            <person name="Ma J."/>
            <person name="Bustamante C.D."/>
            <person name="Schnell R.J."/>
            <person name="Main D."/>
            <person name="Gilbert D."/>
            <person name="Parida L."/>
            <person name="Kuhn D.N."/>
        </authorList>
    </citation>
    <scope>NUCLEOTIDE SEQUENCE [LARGE SCALE GENOMIC DNA]</scope>
    <source>
        <strain evidence="2">cv. Matina 1-6</strain>
    </source>
</reference>
<evidence type="ECO:0000313" key="2">
    <source>
        <dbReference type="Proteomes" id="UP000026915"/>
    </source>
</evidence>
<protein>
    <submittedName>
        <fullName evidence="1">Uncharacterized protein</fullName>
    </submittedName>
</protein>
<dbReference type="EMBL" id="CM001884">
    <property type="protein sequence ID" value="EOY28190.1"/>
    <property type="molecule type" value="Genomic_DNA"/>
</dbReference>